<feature type="domain" description="BEACH" evidence="2">
    <location>
        <begin position="92"/>
        <end position="163"/>
    </location>
</feature>
<dbReference type="PROSITE" id="PS50197">
    <property type="entry name" value="BEACH"/>
    <property type="match status" value="1"/>
</dbReference>
<keyword evidence="1" id="KW-0853">WD repeat</keyword>
<feature type="domain" description="BEACH-type PH" evidence="3">
    <location>
        <begin position="1"/>
        <end position="60"/>
    </location>
</feature>
<evidence type="ECO:0008006" key="6">
    <source>
        <dbReference type="Google" id="ProtNLM"/>
    </source>
</evidence>
<dbReference type="GO" id="GO:0008104">
    <property type="term" value="P:intracellular protein localization"/>
    <property type="evidence" value="ECO:0007669"/>
    <property type="project" value="TreeGrafter"/>
</dbReference>
<dbReference type="STRING" id="623744.A0A553NKM6"/>
<comment type="caution">
    <text evidence="4">The sequence shown here is derived from an EMBL/GenBank/DDBJ whole genome shotgun (WGS) entry which is preliminary data.</text>
</comment>
<name>A0A553NKM6_9TELE</name>
<dbReference type="InterPro" id="IPR036372">
    <property type="entry name" value="BEACH_dom_sf"/>
</dbReference>
<dbReference type="GO" id="GO:0016020">
    <property type="term" value="C:membrane"/>
    <property type="evidence" value="ECO:0007669"/>
    <property type="project" value="TreeGrafter"/>
</dbReference>
<dbReference type="AlphaFoldDB" id="A0A553NKM6"/>
<dbReference type="InterPro" id="IPR000409">
    <property type="entry name" value="BEACH_dom"/>
</dbReference>
<dbReference type="InterPro" id="IPR011993">
    <property type="entry name" value="PH-like_dom_sf"/>
</dbReference>
<dbReference type="InterPro" id="IPR050865">
    <property type="entry name" value="BEACH_Domain"/>
</dbReference>
<reference evidence="4 5" key="1">
    <citation type="journal article" date="2019" name="Sci. Data">
        <title>Hybrid genome assembly and annotation of Danionella translucida.</title>
        <authorList>
            <person name="Kadobianskyi M."/>
            <person name="Schulze L."/>
            <person name="Schuelke M."/>
            <person name="Judkewitz B."/>
        </authorList>
    </citation>
    <scope>NUCLEOTIDE SEQUENCE [LARGE SCALE GENOMIC DNA]</scope>
    <source>
        <strain evidence="4 5">Bolton</strain>
    </source>
</reference>
<gene>
    <name evidence="4" type="ORF">DNTS_003760</name>
</gene>
<dbReference type="GO" id="GO:0005829">
    <property type="term" value="C:cytosol"/>
    <property type="evidence" value="ECO:0007669"/>
    <property type="project" value="TreeGrafter"/>
</dbReference>
<dbReference type="SUPFAM" id="SSF81837">
    <property type="entry name" value="BEACH domain"/>
    <property type="match status" value="1"/>
</dbReference>
<dbReference type="PROSITE" id="PS51783">
    <property type="entry name" value="PH_BEACH"/>
    <property type="match status" value="1"/>
</dbReference>
<proteinExistence type="predicted"/>
<dbReference type="Pfam" id="PF14844">
    <property type="entry name" value="PH_BEACH"/>
    <property type="match status" value="1"/>
</dbReference>
<dbReference type="PANTHER" id="PTHR13743">
    <property type="entry name" value="BEIGE/BEACH-RELATED"/>
    <property type="match status" value="1"/>
</dbReference>
<evidence type="ECO:0000259" key="3">
    <source>
        <dbReference type="PROSITE" id="PS51783"/>
    </source>
</evidence>
<dbReference type="EMBL" id="SRMA01026879">
    <property type="protein sequence ID" value="TRY65974.1"/>
    <property type="molecule type" value="Genomic_DNA"/>
</dbReference>
<accession>A0A553NKM6</accession>
<dbReference type="PANTHER" id="PTHR13743:SF62">
    <property type="entry name" value="NEUROBEACHIN"/>
    <property type="match status" value="1"/>
</dbReference>
<keyword evidence="5" id="KW-1185">Reference proteome</keyword>
<dbReference type="Gene3D" id="2.30.29.30">
    <property type="entry name" value="Pleckstrin-homology domain (PH domain)/Phosphotyrosine-binding domain (PTB)"/>
    <property type="match status" value="1"/>
</dbReference>
<feature type="non-terminal residue" evidence="4">
    <location>
        <position position="163"/>
    </location>
</feature>
<organism evidence="4 5">
    <name type="scientific">Danionella cerebrum</name>
    <dbReference type="NCBI Taxonomy" id="2873325"/>
    <lineage>
        <taxon>Eukaryota</taxon>
        <taxon>Metazoa</taxon>
        <taxon>Chordata</taxon>
        <taxon>Craniata</taxon>
        <taxon>Vertebrata</taxon>
        <taxon>Euteleostomi</taxon>
        <taxon>Actinopterygii</taxon>
        <taxon>Neopterygii</taxon>
        <taxon>Teleostei</taxon>
        <taxon>Ostariophysi</taxon>
        <taxon>Cypriniformes</taxon>
        <taxon>Danionidae</taxon>
        <taxon>Danioninae</taxon>
        <taxon>Danionella</taxon>
    </lineage>
</organism>
<evidence type="ECO:0000313" key="4">
    <source>
        <dbReference type="EMBL" id="TRY65974.1"/>
    </source>
</evidence>
<dbReference type="OrthoDB" id="26681at2759"/>
<protein>
    <recommendedName>
        <fullName evidence="6">BEACH domain-containing protein</fullName>
    </recommendedName>
</protein>
<evidence type="ECO:0000259" key="2">
    <source>
        <dbReference type="PROSITE" id="PS50197"/>
    </source>
</evidence>
<evidence type="ECO:0000256" key="1">
    <source>
        <dbReference type="ARBA" id="ARBA00022574"/>
    </source>
</evidence>
<evidence type="ECO:0000313" key="5">
    <source>
        <dbReference type="Proteomes" id="UP000316079"/>
    </source>
</evidence>
<dbReference type="GO" id="GO:0019901">
    <property type="term" value="F:protein kinase binding"/>
    <property type="evidence" value="ECO:0007669"/>
    <property type="project" value="TreeGrafter"/>
</dbReference>
<feature type="non-terminal residue" evidence="4">
    <location>
        <position position="1"/>
    </location>
</feature>
<dbReference type="Gene3D" id="1.10.1540.10">
    <property type="entry name" value="BEACH domain"/>
    <property type="match status" value="1"/>
</dbReference>
<dbReference type="Proteomes" id="UP000316079">
    <property type="component" value="Unassembled WGS sequence"/>
</dbReference>
<dbReference type="CDD" id="cd01201">
    <property type="entry name" value="PH_BEACH"/>
    <property type="match status" value="1"/>
</dbReference>
<sequence>VLIYSEGLHGKWMFSEIRAVFTRRFLLQNTALEIFMANRTSVMFNFPDQATVKKVVYSLPCVGVGTSYGLPQARQVVSSSFKYSKCLRISLASPRQLFKSSNMTQRWQRREISNFEYLMFLNTVAGRTYNDLNQYPVFPWVLSNFDSEELDLTIPSNFRDLSK</sequence>
<dbReference type="Pfam" id="PF02138">
    <property type="entry name" value="Beach"/>
    <property type="match status" value="1"/>
</dbReference>
<dbReference type="SMART" id="SM01026">
    <property type="entry name" value="Beach"/>
    <property type="match status" value="1"/>
</dbReference>
<dbReference type="SUPFAM" id="SSF50729">
    <property type="entry name" value="PH domain-like"/>
    <property type="match status" value="1"/>
</dbReference>
<dbReference type="InterPro" id="IPR023362">
    <property type="entry name" value="PH-BEACH_dom"/>
</dbReference>